<evidence type="ECO:0000256" key="8">
    <source>
        <dbReference type="ARBA" id="ARBA00023319"/>
    </source>
</evidence>
<evidence type="ECO:0000256" key="1">
    <source>
        <dbReference type="ARBA" id="ARBA00004479"/>
    </source>
</evidence>
<keyword evidence="4 9" id="KW-1133">Transmembrane helix</keyword>
<comment type="subcellular location">
    <subcellularLocation>
        <location evidence="1">Membrane</location>
        <topology evidence="1">Single-pass type I membrane protein</topology>
    </subcellularLocation>
</comment>
<dbReference type="OrthoDB" id="8778219at2759"/>
<accession>A0A6P7ZUE9</accession>
<organism evidence="11 12">
    <name type="scientific">Microcaecilia unicolor</name>
    <dbReference type="NCBI Taxonomy" id="1415580"/>
    <lineage>
        <taxon>Eukaryota</taxon>
        <taxon>Metazoa</taxon>
        <taxon>Chordata</taxon>
        <taxon>Craniata</taxon>
        <taxon>Vertebrata</taxon>
        <taxon>Euteleostomi</taxon>
        <taxon>Amphibia</taxon>
        <taxon>Gymnophiona</taxon>
        <taxon>Siphonopidae</taxon>
        <taxon>Microcaecilia</taxon>
    </lineage>
</organism>
<dbReference type="KEGG" id="muo:115481807"/>
<proteinExistence type="predicted"/>
<reference evidence="12" key="1">
    <citation type="submission" date="2025-08" db="UniProtKB">
        <authorList>
            <consortium name="RefSeq"/>
        </authorList>
    </citation>
    <scope>IDENTIFICATION</scope>
</reference>
<keyword evidence="12" id="KW-0406">Ion transport</keyword>
<feature type="domain" description="Ig-like" evidence="10">
    <location>
        <begin position="30"/>
        <end position="153"/>
    </location>
</feature>
<dbReference type="AlphaFoldDB" id="A0A6P7ZUE9"/>
<protein>
    <submittedName>
        <fullName evidence="12">Sodium channel subunit beta-4 isoform X1</fullName>
    </submittedName>
</protein>
<dbReference type="SMART" id="SM00409">
    <property type="entry name" value="IG"/>
    <property type="match status" value="1"/>
</dbReference>
<name>A0A6P7ZUE9_9AMPH</name>
<dbReference type="Proteomes" id="UP000515156">
    <property type="component" value="Chromosome 12"/>
</dbReference>
<dbReference type="Pfam" id="PF07686">
    <property type="entry name" value="V-set"/>
    <property type="match status" value="1"/>
</dbReference>
<evidence type="ECO:0000256" key="2">
    <source>
        <dbReference type="ARBA" id="ARBA00022692"/>
    </source>
</evidence>
<dbReference type="GO" id="GO:0017080">
    <property type="term" value="F:sodium channel regulator activity"/>
    <property type="evidence" value="ECO:0007669"/>
    <property type="project" value="TreeGrafter"/>
</dbReference>
<keyword evidence="12" id="KW-0813">Transport</keyword>
<dbReference type="PANTHER" id="PTHR13869:SF14">
    <property type="entry name" value="SODIUM CHANNEL SUBUNIT BETA-4"/>
    <property type="match status" value="1"/>
</dbReference>
<dbReference type="GO" id="GO:0060307">
    <property type="term" value="P:regulation of ventricular cardiac muscle cell membrane repolarization"/>
    <property type="evidence" value="ECO:0007669"/>
    <property type="project" value="TreeGrafter"/>
</dbReference>
<dbReference type="PANTHER" id="PTHR13869">
    <property type="entry name" value="MYELIN P0 RELATED"/>
    <property type="match status" value="1"/>
</dbReference>
<evidence type="ECO:0000256" key="3">
    <source>
        <dbReference type="ARBA" id="ARBA00022729"/>
    </source>
</evidence>
<evidence type="ECO:0000256" key="7">
    <source>
        <dbReference type="ARBA" id="ARBA00023180"/>
    </source>
</evidence>
<dbReference type="InterPro" id="IPR036179">
    <property type="entry name" value="Ig-like_dom_sf"/>
</dbReference>
<sequence length="230" mass="25283">MVASAGNRILSCPRNTGGGLLALCMVLYLPVGALGLEVSAGKNNLVTALNGSDVLLPCLFSTCIDFENVRFWWTYNSTDTFTLLYEGSIKNKQSLPKMKVKINELIELAPKTGPKEYNISLLIKNVDFLDAGKYTCHVINPKEKNAKQSTTVTLSVVDKFVKPDNTLMLIILAAVGGFIGFLILVFILKKVICFAIKKNQEKKKEYLVNCSGNDNTENVSKADIKEKPKA</sequence>
<evidence type="ECO:0000313" key="12">
    <source>
        <dbReference type="RefSeq" id="XP_030077059.1"/>
    </source>
</evidence>
<evidence type="ECO:0000256" key="9">
    <source>
        <dbReference type="SAM" id="Phobius"/>
    </source>
</evidence>
<evidence type="ECO:0000256" key="4">
    <source>
        <dbReference type="ARBA" id="ARBA00022989"/>
    </source>
</evidence>
<dbReference type="GO" id="GO:0044325">
    <property type="term" value="F:transmembrane transporter binding"/>
    <property type="evidence" value="ECO:0007669"/>
    <property type="project" value="TreeGrafter"/>
</dbReference>
<dbReference type="GO" id="GO:0034220">
    <property type="term" value="P:monoatomic ion transmembrane transport"/>
    <property type="evidence" value="ECO:0007669"/>
    <property type="project" value="UniProtKB-KW"/>
</dbReference>
<dbReference type="GO" id="GO:0086002">
    <property type="term" value="P:cardiac muscle cell action potential involved in contraction"/>
    <property type="evidence" value="ECO:0007669"/>
    <property type="project" value="TreeGrafter"/>
</dbReference>
<dbReference type="InterPro" id="IPR007110">
    <property type="entry name" value="Ig-like_dom"/>
</dbReference>
<dbReference type="Gene3D" id="2.60.40.10">
    <property type="entry name" value="Immunoglobulins"/>
    <property type="match status" value="1"/>
</dbReference>
<dbReference type="GO" id="GO:0001518">
    <property type="term" value="C:voltage-gated sodium channel complex"/>
    <property type="evidence" value="ECO:0007669"/>
    <property type="project" value="TreeGrafter"/>
</dbReference>
<dbReference type="CTD" id="6330"/>
<dbReference type="InParanoid" id="A0A6P7ZUE9"/>
<keyword evidence="3" id="KW-0732">Signal</keyword>
<dbReference type="InterPro" id="IPR003599">
    <property type="entry name" value="Ig_sub"/>
</dbReference>
<dbReference type="PROSITE" id="PS50835">
    <property type="entry name" value="IG_LIKE"/>
    <property type="match status" value="1"/>
</dbReference>
<keyword evidence="8" id="KW-0393">Immunoglobulin domain</keyword>
<dbReference type="GeneID" id="115481807"/>
<evidence type="ECO:0000256" key="5">
    <source>
        <dbReference type="ARBA" id="ARBA00023136"/>
    </source>
</evidence>
<keyword evidence="2 9" id="KW-0812">Transmembrane</keyword>
<keyword evidence="5 9" id="KW-0472">Membrane</keyword>
<dbReference type="InterPro" id="IPR013783">
    <property type="entry name" value="Ig-like_fold"/>
</dbReference>
<dbReference type="InterPro" id="IPR013106">
    <property type="entry name" value="Ig_V-set"/>
</dbReference>
<feature type="transmembrane region" description="Helical" evidence="9">
    <location>
        <begin position="167"/>
        <end position="188"/>
    </location>
</feature>
<dbReference type="SUPFAM" id="SSF48726">
    <property type="entry name" value="Immunoglobulin"/>
    <property type="match status" value="1"/>
</dbReference>
<keyword evidence="12" id="KW-0407">Ion channel</keyword>
<dbReference type="RefSeq" id="XP_030077059.1">
    <property type="nucleotide sequence ID" value="XM_030221199.1"/>
</dbReference>
<dbReference type="InterPro" id="IPR000920">
    <property type="entry name" value="Myelin_P0-rel"/>
</dbReference>
<keyword evidence="7" id="KW-0325">Glycoprotein</keyword>
<keyword evidence="6" id="KW-1015">Disulfide bond</keyword>
<gene>
    <name evidence="12" type="primary">SCN4B</name>
</gene>
<evidence type="ECO:0000256" key="6">
    <source>
        <dbReference type="ARBA" id="ARBA00023157"/>
    </source>
</evidence>
<evidence type="ECO:0000259" key="10">
    <source>
        <dbReference type="PROSITE" id="PS50835"/>
    </source>
</evidence>
<keyword evidence="11" id="KW-1185">Reference proteome</keyword>
<evidence type="ECO:0000313" key="11">
    <source>
        <dbReference type="Proteomes" id="UP000515156"/>
    </source>
</evidence>
<dbReference type="FunCoup" id="A0A6P7ZUE9">
    <property type="interactions" value="241"/>
</dbReference>